<dbReference type="PANTHER" id="PTHR35370">
    <property type="entry name" value="CYTOPLASMIC PROTEIN-RELATED-RELATED"/>
    <property type="match status" value="1"/>
</dbReference>
<dbReference type="NCBIfam" id="TIGR03359">
    <property type="entry name" value="VI_chp_6"/>
    <property type="match status" value="1"/>
</dbReference>
<comment type="caution">
    <text evidence="1">The sequence shown here is derived from an EMBL/GenBank/DDBJ whole genome shotgun (WGS) entry which is preliminary data.</text>
</comment>
<proteinExistence type="predicted"/>
<accession>A0A242N0M9</accession>
<evidence type="ECO:0000313" key="1">
    <source>
        <dbReference type="EMBL" id="OTP77123.1"/>
    </source>
</evidence>
<name>A0A242N0M9_CABSO</name>
<dbReference type="InterPro" id="IPR010272">
    <property type="entry name" value="T6SS_TssF"/>
</dbReference>
<protein>
    <submittedName>
        <fullName evidence="1">Protein ImpG/VasA</fullName>
    </submittedName>
</protein>
<dbReference type="PIRSF" id="PIRSF028304">
    <property type="entry name" value="UCP028304"/>
    <property type="match status" value="1"/>
</dbReference>
<sequence>MSENPILKYYEAEMRYLREASKEFAQAHPEAAQRLGLTNVGAPDESVERLFQGFAFLSGSLRQKLDDDMPEITEPLVGTLWPHMARTIPSLAILECVPRTNRVGSNRVPEGVAVRSKPVGPAKTACVYRTTRDVEVLPLTLTDAHASTRADGRSVICLSFDLQRFDQHAIEDSSRIRIYLHGERANASALYATLTRDVTSISVRMPSIHEGRAQAARGLRIETSGFGTDTRVWPTADPQCDAEQTLLEYFLFPEKFHFIDLCGFDSTTVPPTETHVEFEIVLGRSLPVDTRVEASNFRLHCSPVINLFELDAEPIQTDAFQHDYRVRTPRVAGEHIEPYSAVSVIAVDHKSADKHSYIPFDEFKHRGGMLRHEAPERYFHTRNVLGASGAREMWLRLGGLAWDVPGSVPDDHITARILANNGMLPRTELREAMLTEPVSVIAGIDSVRNLSHPTMPAYPPSTERFQWKVMSHFAANRLSFMDATSLREILSLYNWTADEQNQRRIDAVRDVRLRNLQRLGRNRLERGVEIEVTICSNGFLGIGDVTLFTDVLHRFVSRYASPNVYVQFVARVDGAETRYPRAVYEGSVF</sequence>
<dbReference type="Pfam" id="PF05947">
    <property type="entry name" value="T6SS_TssF"/>
    <property type="match status" value="1"/>
</dbReference>
<dbReference type="AlphaFoldDB" id="A0A242N0M9"/>
<dbReference type="PANTHER" id="PTHR35370:SF4">
    <property type="entry name" value="TYPE VI SECRETION SYSTEM BASEPLATE SUBUNIT TSSF"/>
    <property type="match status" value="1"/>
</dbReference>
<dbReference type="RefSeq" id="WP_075359213.1">
    <property type="nucleotide sequence ID" value="NZ_MSRG01000063.1"/>
</dbReference>
<dbReference type="Proteomes" id="UP000195221">
    <property type="component" value="Unassembled WGS sequence"/>
</dbReference>
<gene>
    <name evidence="1" type="ORF">PAMC26577_09155</name>
</gene>
<reference evidence="1 2" key="1">
    <citation type="submission" date="2017-03" db="EMBL/GenBank/DDBJ databases">
        <title>Genome analysis of strain PAMC 26577.</title>
        <authorList>
            <person name="Oh H.-M."/>
            <person name="Yang J.-A."/>
        </authorList>
    </citation>
    <scope>NUCLEOTIDE SEQUENCE [LARGE SCALE GENOMIC DNA]</scope>
    <source>
        <strain evidence="1 2">PAMC 26577</strain>
    </source>
</reference>
<evidence type="ECO:0000313" key="2">
    <source>
        <dbReference type="Proteomes" id="UP000195221"/>
    </source>
</evidence>
<dbReference type="EMBL" id="NBTZ01000033">
    <property type="protein sequence ID" value="OTP77123.1"/>
    <property type="molecule type" value="Genomic_DNA"/>
</dbReference>
<organism evidence="1 2">
    <name type="scientific">Caballeronia sordidicola</name>
    <name type="common">Burkholderia sordidicola</name>
    <dbReference type="NCBI Taxonomy" id="196367"/>
    <lineage>
        <taxon>Bacteria</taxon>
        <taxon>Pseudomonadati</taxon>
        <taxon>Pseudomonadota</taxon>
        <taxon>Betaproteobacteria</taxon>
        <taxon>Burkholderiales</taxon>
        <taxon>Burkholderiaceae</taxon>
        <taxon>Caballeronia</taxon>
    </lineage>
</organism>